<evidence type="ECO:0000256" key="3">
    <source>
        <dbReference type="SAM" id="SignalP"/>
    </source>
</evidence>
<keyword evidence="3" id="KW-0732">Signal</keyword>
<evidence type="ECO:0000313" key="6">
    <source>
        <dbReference type="Proteomes" id="UP001642483"/>
    </source>
</evidence>
<gene>
    <name evidence="5" type="ORF">CVLEPA_LOCUS22688</name>
</gene>
<evidence type="ECO:0000256" key="1">
    <source>
        <dbReference type="ARBA" id="ARBA00023157"/>
    </source>
</evidence>
<dbReference type="Pfam" id="PF00088">
    <property type="entry name" value="Trefoil"/>
    <property type="match status" value="1"/>
</dbReference>
<accession>A0ABP0GF31</accession>
<evidence type="ECO:0000259" key="4">
    <source>
        <dbReference type="PROSITE" id="PS51448"/>
    </source>
</evidence>
<feature type="domain" description="P-type" evidence="4">
    <location>
        <begin position="19"/>
        <end position="65"/>
    </location>
</feature>
<dbReference type="Gene3D" id="4.10.110.10">
    <property type="entry name" value="Spasmolytic Protein, domain 1"/>
    <property type="match status" value="1"/>
</dbReference>
<keyword evidence="1 2" id="KW-1015">Disulfide bond</keyword>
<name>A0ABP0GF31_CLALP</name>
<keyword evidence="6" id="KW-1185">Reference proteome</keyword>
<comment type="caution">
    <text evidence="5">The sequence shown here is derived from an EMBL/GenBank/DDBJ whole genome shotgun (WGS) entry which is preliminary data.</text>
</comment>
<sequence>MFRLLLALACIFCASRKVNSCNTDILSEDRIDCNVRPNDQEKCETVGCVWCPVSQANIAACFLNYTDNFNVILAAASNCNSRGDCQIAVNCHPDIITYQPNQASCESRGCLWLGTDAIDDQPRCVYYNNSIIEGYTLFSGAFPLIEASAICASCDNCFHKINCLPNEPSYRITENRCLREGCIWCSETNECLFGATSGLDGLAPLCKSCTDCPLQAYIKASSQAICRKKRGTWCSNRPSSPDDKRCAIISDNTFDECSFQKLAASTCTSCDNCQSPIIDCSSTDYYETPYTCVEKGCMWCPNNKTEPTCRYGTNNYRCVSADFCDIQFPRFQNIVFSRTSSQRPHLSRLMEVFCYSQMGVWAPSTYDRCLSPSPYNEAPLARDLTKIYHYYQ</sequence>
<dbReference type="InterPro" id="IPR044913">
    <property type="entry name" value="P_trefoil_dom_sf"/>
</dbReference>
<dbReference type="SUPFAM" id="SSF57492">
    <property type="entry name" value="Trefoil"/>
    <property type="match status" value="1"/>
</dbReference>
<evidence type="ECO:0000313" key="5">
    <source>
        <dbReference type="EMBL" id="CAK8690043.1"/>
    </source>
</evidence>
<evidence type="ECO:0000256" key="2">
    <source>
        <dbReference type="PROSITE-ProRule" id="PRU00779"/>
    </source>
</evidence>
<reference evidence="5 6" key="1">
    <citation type="submission" date="2024-02" db="EMBL/GenBank/DDBJ databases">
        <authorList>
            <person name="Daric V."/>
            <person name="Darras S."/>
        </authorList>
    </citation>
    <scope>NUCLEOTIDE SEQUENCE [LARGE SCALE GENOMIC DNA]</scope>
</reference>
<dbReference type="InterPro" id="IPR000519">
    <property type="entry name" value="P_trefoil_dom"/>
</dbReference>
<organism evidence="5 6">
    <name type="scientific">Clavelina lepadiformis</name>
    <name type="common">Light-bulb sea squirt</name>
    <name type="synonym">Ascidia lepadiformis</name>
    <dbReference type="NCBI Taxonomy" id="159417"/>
    <lineage>
        <taxon>Eukaryota</taxon>
        <taxon>Metazoa</taxon>
        <taxon>Chordata</taxon>
        <taxon>Tunicata</taxon>
        <taxon>Ascidiacea</taxon>
        <taxon>Aplousobranchia</taxon>
        <taxon>Clavelinidae</taxon>
        <taxon>Clavelina</taxon>
    </lineage>
</organism>
<feature type="chain" id="PRO_5045666067" description="P-type domain-containing protein" evidence="3">
    <location>
        <begin position="21"/>
        <end position="392"/>
    </location>
</feature>
<dbReference type="PROSITE" id="PS51448">
    <property type="entry name" value="P_TREFOIL_2"/>
    <property type="match status" value="1"/>
</dbReference>
<comment type="caution">
    <text evidence="2">Lacks conserved residue(s) required for the propagation of feature annotation.</text>
</comment>
<protein>
    <recommendedName>
        <fullName evidence="4">P-type domain-containing protein</fullName>
    </recommendedName>
</protein>
<proteinExistence type="predicted"/>
<dbReference type="Proteomes" id="UP001642483">
    <property type="component" value="Unassembled WGS sequence"/>
</dbReference>
<feature type="signal peptide" evidence="3">
    <location>
        <begin position="1"/>
        <end position="20"/>
    </location>
</feature>
<feature type="disulfide bond" evidence="2">
    <location>
        <begin position="33"/>
        <end position="48"/>
    </location>
</feature>
<dbReference type="EMBL" id="CAWYQH010000112">
    <property type="protein sequence ID" value="CAK8690043.1"/>
    <property type="molecule type" value="Genomic_DNA"/>
</dbReference>